<keyword evidence="4" id="KW-1185">Reference proteome</keyword>
<keyword evidence="1" id="KW-0175">Coiled coil</keyword>
<feature type="coiled-coil region" evidence="1">
    <location>
        <begin position="127"/>
        <end position="161"/>
    </location>
</feature>
<dbReference type="RefSeq" id="WP_130611742.1">
    <property type="nucleotide sequence ID" value="NZ_AP019368.1"/>
</dbReference>
<keyword evidence="2" id="KW-0732">Signal</keyword>
<organism evidence="3 4">
    <name type="scientific">Fluviispira sanaruensis</name>
    <dbReference type="NCBI Taxonomy" id="2493639"/>
    <lineage>
        <taxon>Bacteria</taxon>
        <taxon>Pseudomonadati</taxon>
        <taxon>Bdellovibrionota</taxon>
        <taxon>Oligoflexia</taxon>
        <taxon>Silvanigrellales</taxon>
        <taxon>Silvanigrellaceae</taxon>
        <taxon>Fluviispira</taxon>
    </lineage>
</organism>
<protein>
    <submittedName>
        <fullName evidence="3">Uncharacterized protein</fullName>
    </submittedName>
</protein>
<gene>
    <name evidence="3" type="ORF">JCM31447_27460</name>
</gene>
<sequence length="565" mass="62472">MKLYTFCSIFALIPTLSFAIPKFETTSLPLPTNIKMDETDKLAINFIVGLSVHQDSSDPNQYYYVPKFKAVNYEDGSLSYTNNVESVSSYSQIKEISDKKSSIIVDEYFTALNSRDQWQLALDAAKRENNQDKIDRFKVYLKEAEDKLNTINIKNNQYTSLLPVGLVKTLNNKISDLFSYAGFPFNLPDNEPIETTNYRIRETTAQIVSSNGGSLTSNIIAGFSSDEINYIRIYKTKYAPNIKISLLPVDKITFRPLTELVYDSTGKKTLANGTPLYLKMGGGGNFTGSTINFDLTVAGSLAFARRNGPFILPVSLNATTSLKLEPFHAILNCDFSTGWSLKGRADVRDGLVVYNNDITMNMDGTDTSTGGCKMNLISGDINSASYGVLKALDAELTSLQIKKTLLAAEDKKAYWESVQRDVQNNRHSGANSGFQNVFAAFTRSGWGGAFVSAFSAASNFYWHTNIQNVNMLSNVKIYKEIIENGSTKAEIPIAADICYVWNTKIKAYKTCTPEQQREAVPLTDATQQAAKSTVCSGMSDAIQCGERRNERAPVDQNGDILPGSF</sequence>
<dbReference type="AlphaFoldDB" id="A0A4P2VZH8"/>
<evidence type="ECO:0000256" key="2">
    <source>
        <dbReference type="SAM" id="SignalP"/>
    </source>
</evidence>
<dbReference type="EMBL" id="AP019368">
    <property type="protein sequence ID" value="BBH54282.1"/>
    <property type="molecule type" value="Genomic_DNA"/>
</dbReference>
<name>A0A4P2VZH8_FLUSA</name>
<evidence type="ECO:0000256" key="1">
    <source>
        <dbReference type="SAM" id="Coils"/>
    </source>
</evidence>
<dbReference type="Proteomes" id="UP000291236">
    <property type="component" value="Chromosome"/>
</dbReference>
<dbReference type="OrthoDB" id="5288799at2"/>
<feature type="signal peptide" evidence="2">
    <location>
        <begin position="1"/>
        <end position="19"/>
    </location>
</feature>
<feature type="chain" id="PRO_5020313640" evidence="2">
    <location>
        <begin position="20"/>
        <end position="565"/>
    </location>
</feature>
<accession>A0A4P2VZH8</accession>
<evidence type="ECO:0000313" key="3">
    <source>
        <dbReference type="EMBL" id="BBH54282.1"/>
    </source>
</evidence>
<dbReference type="KEGG" id="sbf:JCM31447_27460"/>
<evidence type="ECO:0000313" key="4">
    <source>
        <dbReference type="Proteomes" id="UP000291236"/>
    </source>
</evidence>
<reference evidence="3 4" key="1">
    <citation type="submission" date="2018-12" db="EMBL/GenBank/DDBJ databases">
        <title>Rubrispira sanarue gen. nov., sp., nov., a member of the order Silvanigrellales, isolated from a brackish lake in Hamamatsu Japan.</title>
        <authorList>
            <person name="Maejima Y."/>
            <person name="Iino T."/>
            <person name="Muraguchi Y."/>
            <person name="Fukuda K."/>
            <person name="Nojiri H."/>
            <person name="Ohkuma M."/>
            <person name="Moriuchi R."/>
            <person name="Dohra H."/>
            <person name="Kimbara K."/>
            <person name="Shintani M."/>
        </authorList>
    </citation>
    <scope>NUCLEOTIDE SEQUENCE [LARGE SCALE GENOMIC DNA]</scope>
    <source>
        <strain evidence="3 4">RF1110005</strain>
    </source>
</reference>
<proteinExistence type="predicted"/>